<reference evidence="2 3" key="1">
    <citation type="journal article" date="2012" name="BMC Genomics">
        <title>Comparative genomic analysis and phylogenetic position of Theileria equi.</title>
        <authorList>
            <person name="Kappmeyer L.S."/>
            <person name="Thiagarajan M."/>
            <person name="Herndon D.R."/>
            <person name="Ramsay J.D."/>
            <person name="Caler E."/>
            <person name="Djikeng A."/>
            <person name="Gillespie J.J."/>
            <person name="Lau A.O."/>
            <person name="Roalson E.H."/>
            <person name="Silva J.C."/>
            <person name="Silva M.G."/>
            <person name="Suarez C.E."/>
            <person name="Ueti M.W."/>
            <person name="Nene V.M."/>
            <person name="Mealey R.H."/>
            <person name="Knowles D.P."/>
            <person name="Brayton K.A."/>
        </authorList>
    </citation>
    <scope>NUCLEOTIDE SEQUENCE [LARGE SCALE GENOMIC DNA]</scope>
    <source>
        <strain evidence="2 3">WA</strain>
    </source>
</reference>
<dbReference type="RefSeq" id="XP_004833504.1">
    <property type="nucleotide sequence ID" value="XM_004833447.1"/>
</dbReference>
<feature type="chain" id="PRO_5003953309" description="Signal peptide containing protein" evidence="1">
    <location>
        <begin position="19"/>
        <end position="143"/>
    </location>
</feature>
<evidence type="ECO:0000313" key="2">
    <source>
        <dbReference type="EMBL" id="EKX74052.1"/>
    </source>
</evidence>
<evidence type="ECO:0008006" key="4">
    <source>
        <dbReference type="Google" id="ProtNLM"/>
    </source>
</evidence>
<keyword evidence="3" id="KW-1185">Reference proteome</keyword>
<evidence type="ECO:0000256" key="1">
    <source>
        <dbReference type="SAM" id="SignalP"/>
    </source>
</evidence>
<dbReference type="Proteomes" id="UP000031512">
    <property type="component" value="Unassembled WGS sequence"/>
</dbReference>
<accession>L1LF33</accession>
<dbReference type="EMBL" id="ACOU01000002">
    <property type="protein sequence ID" value="EKX74052.1"/>
    <property type="molecule type" value="Genomic_DNA"/>
</dbReference>
<dbReference type="KEGG" id="beq:BEWA_040900"/>
<organism evidence="2 3">
    <name type="scientific">Theileria equi strain WA</name>
    <dbReference type="NCBI Taxonomy" id="1537102"/>
    <lineage>
        <taxon>Eukaryota</taxon>
        <taxon>Sar</taxon>
        <taxon>Alveolata</taxon>
        <taxon>Apicomplexa</taxon>
        <taxon>Aconoidasida</taxon>
        <taxon>Piroplasmida</taxon>
        <taxon>Theileriidae</taxon>
        <taxon>Theileria</taxon>
    </lineage>
</organism>
<feature type="signal peptide" evidence="1">
    <location>
        <begin position="1"/>
        <end position="18"/>
    </location>
</feature>
<dbReference type="eggNOG" id="ENOG502TN62">
    <property type="taxonomic scope" value="Eukaryota"/>
</dbReference>
<protein>
    <recommendedName>
        <fullName evidence="4">Signal peptide containing protein</fullName>
    </recommendedName>
</protein>
<dbReference type="GeneID" id="15807500"/>
<proteinExistence type="predicted"/>
<gene>
    <name evidence="2" type="ORF">BEWA_040900</name>
</gene>
<sequence length="143" mass="16105">MLFYVYVILVFFLKGISCTIEGEKQPYHGVKIEDRDQLSVAIEKILKTAPKYTKGGAALAIQLIREQKNEKGYIVDRVYKSLDRSPYVGILPRCLCRYVTCTVPICSSVCLNSGIERKAPFECLGCLSECIPLFMRCLTGSEH</sequence>
<evidence type="ECO:0000313" key="3">
    <source>
        <dbReference type="Proteomes" id="UP000031512"/>
    </source>
</evidence>
<name>L1LF33_THEEQ</name>
<keyword evidence="1" id="KW-0732">Signal</keyword>
<dbReference type="AlphaFoldDB" id="L1LF33"/>
<comment type="caution">
    <text evidence="2">The sequence shown here is derived from an EMBL/GenBank/DDBJ whole genome shotgun (WGS) entry which is preliminary data.</text>
</comment>
<dbReference type="OrthoDB" id="367235at2759"/>
<dbReference type="VEuPathDB" id="PiroplasmaDB:BEWA_040900"/>